<dbReference type="Proteomes" id="UP000294613">
    <property type="component" value="Unassembled WGS sequence"/>
</dbReference>
<dbReference type="GO" id="GO:0003700">
    <property type="term" value="F:DNA-binding transcription factor activity"/>
    <property type="evidence" value="ECO:0007669"/>
    <property type="project" value="InterPro"/>
</dbReference>
<protein>
    <recommendedName>
        <fullName evidence="1">Stage 0 sporulation protein A homolog</fullName>
    </recommendedName>
</protein>
<keyword evidence="6" id="KW-0597">Phosphoprotein</keyword>
<evidence type="ECO:0000256" key="1">
    <source>
        <dbReference type="ARBA" id="ARBA00018672"/>
    </source>
</evidence>
<dbReference type="Proteomes" id="UP000702954">
    <property type="component" value="Unassembled WGS sequence"/>
</dbReference>
<dbReference type="PROSITE" id="PS00041">
    <property type="entry name" value="HTH_ARAC_FAMILY_1"/>
    <property type="match status" value="1"/>
</dbReference>
<sequence length="467" mass="53945">MNIILADDERLPRLGLKSMIEELFPNQHTFIEITNGEELLLYVEQQTPDVIFLDIHMPKLSGLEAFSQFYQKNIPVVMLTGYAEFSYAKEALKYGAIDYLLKPAGLEEIKRVMMQIYQLKKDAHAVYQKNYELECKKILNLFFSIHFIQQPKFVKPPYTAMLFYFDHDPNSSKKNYFDLLSTSLEKLSDAYSFPCSCSFLPSGELLFLSSGKIPLTSLNHIPEDFRNSSSCLATGFSCYADSIEELLNTITYIQKMESIRLCTHLGKCIFLTELKQQEFFLPFSSLIDKAIFSLQLNDTIHLQKTLSEIQNLKEGEFLLSKCDTSLSIIFHRLFHHHVSTHSILQLIDSIKHMYSQEKETDIIQKINLYVNQNYMNQIGINTISDLLGISPNYLSKTYKLKTGENFTDYLTKIRMQKAIELIESGSCKTVREIAEKVGYFSTRYFTKLFLKTTGVTPSEYLKQHIPL</sequence>
<keyword evidence="2" id="KW-0805">Transcription regulation</keyword>
<dbReference type="PROSITE" id="PS50110">
    <property type="entry name" value="RESPONSE_REGULATORY"/>
    <property type="match status" value="1"/>
</dbReference>
<evidence type="ECO:0000313" key="10">
    <source>
        <dbReference type="EMBL" id="TCS60691.1"/>
    </source>
</evidence>
<dbReference type="Gene3D" id="3.40.50.2300">
    <property type="match status" value="1"/>
</dbReference>
<feature type="domain" description="Response regulatory" evidence="8">
    <location>
        <begin position="2"/>
        <end position="117"/>
    </location>
</feature>
<organism evidence="10 11">
    <name type="scientific">Faecalimonas umbilicata</name>
    <dbReference type="NCBI Taxonomy" id="1912855"/>
    <lineage>
        <taxon>Bacteria</taxon>
        <taxon>Bacillati</taxon>
        <taxon>Bacillota</taxon>
        <taxon>Clostridia</taxon>
        <taxon>Lachnospirales</taxon>
        <taxon>Lachnospiraceae</taxon>
        <taxon>Faecalimonas</taxon>
    </lineage>
</organism>
<dbReference type="EMBL" id="BHEO01000005">
    <property type="protein sequence ID" value="GBU04726.1"/>
    <property type="molecule type" value="Genomic_DNA"/>
</dbReference>
<dbReference type="SUPFAM" id="SSF52172">
    <property type="entry name" value="CheY-like"/>
    <property type="match status" value="1"/>
</dbReference>
<dbReference type="PRINTS" id="PR00032">
    <property type="entry name" value="HTHARAC"/>
</dbReference>
<name>A0A4V2UN51_9FIRM</name>
<dbReference type="SMART" id="SM00448">
    <property type="entry name" value="REC"/>
    <property type="match status" value="1"/>
</dbReference>
<evidence type="ECO:0000259" key="7">
    <source>
        <dbReference type="PROSITE" id="PS01124"/>
    </source>
</evidence>
<evidence type="ECO:0000313" key="11">
    <source>
        <dbReference type="Proteomes" id="UP000294613"/>
    </source>
</evidence>
<dbReference type="Gene3D" id="1.10.10.60">
    <property type="entry name" value="Homeodomain-like"/>
    <property type="match status" value="2"/>
</dbReference>
<dbReference type="Pfam" id="PF12833">
    <property type="entry name" value="HTH_18"/>
    <property type="match status" value="1"/>
</dbReference>
<dbReference type="InterPro" id="IPR009057">
    <property type="entry name" value="Homeodomain-like_sf"/>
</dbReference>
<evidence type="ECO:0000313" key="12">
    <source>
        <dbReference type="Proteomes" id="UP000702954"/>
    </source>
</evidence>
<reference evidence="9 12" key="1">
    <citation type="journal article" date="2018" name="Int. J. Syst. Evol. Microbiol.">
        <title>Draft Genome Sequence of Faecalimonas umbilicata JCM 30896T, an Acetate-Producing Bacterium Isolated from Human Feces.</title>
        <authorList>
            <person name="Sakamoto M."/>
            <person name="Ikeyama N."/>
            <person name="Yuki M."/>
            <person name="Ohkuma M."/>
        </authorList>
    </citation>
    <scope>NUCLEOTIDE SEQUENCE [LARGE SCALE GENOMIC DNA]</scope>
    <source>
        <strain evidence="9 12">EGH7</strain>
    </source>
</reference>
<evidence type="ECO:0000256" key="2">
    <source>
        <dbReference type="ARBA" id="ARBA00023015"/>
    </source>
</evidence>
<keyword evidence="12" id="KW-1185">Reference proteome</keyword>
<evidence type="ECO:0000256" key="5">
    <source>
        <dbReference type="ARBA" id="ARBA00024867"/>
    </source>
</evidence>
<evidence type="ECO:0000256" key="6">
    <source>
        <dbReference type="PROSITE-ProRule" id="PRU00169"/>
    </source>
</evidence>
<comment type="caution">
    <text evidence="10">The sequence shown here is derived from an EMBL/GenBank/DDBJ whole genome shotgun (WGS) entry which is preliminary data.</text>
</comment>
<dbReference type="InterPro" id="IPR018060">
    <property type="entry name" value="HTH_AraC"/>
</dbReference>
<feature type="modified residue" description="4-aspartylphosphate" evidence="6">
    <location>
        <position position="54"/>
    </location>
</feature>
<dbReference type="InterPro" id="IPR011006">
    <property type="entry name" value="CheY-like_superfamily"/>
</dbReference>
<proteinExistence type="predicted"/>
<evidence type="ECO:0000256" key="3">
    <source>
        <dbReference type="ARBA" id="ARBA00023125"/>
    </source>
</evidence>
<dbReference type="RefSeq" id="WP_116441504.1">
    <property type="nucleotide sequence ID" value="NZ_BHEO01000005.1"/>
</dbReference>
<keyword evidence="3" id="KW-0238">DNA-binding</keyword>
<dbReference type="PANTHER" id="PTHR43280:SF2">
    <property type="entry name" value="HTH-TYPE TRANSCRIPTIONAL REGULATOR EXSA"/>
    <property type="match status" value="1"/>
</dbReference>
<reference evidence="10 11" key="2">
    <citation type="submission" date="2019-03" db="EMBL/GenBank/DDBJ databases">
        <title>Genomic Encyclopedia of Type Strains, Phase IV (KMG-IV): sequencing the most valuable type-strain genomes for metagenomic binning, comparative biology and taxonomic classification.</title>
        <authorList>
            <person name="Goeker M."/>
        </authorList>
    </citation>
    <scope>NUCLEOTIDE SEQUENCE [LARGE SCALE GENOMIC DNA]</scope>
    <source>
        <strain evidence="10 11">DSM 103426</strain>
    </source>
</reference>
<dbReference type="GO" id="GO:0043565">
    <property type="term" value="F:sequence-specific DNA binding"/>
    <property type="evidence" value="ECO:0007669"/>
    <property type="project" value="InterPro"/>
</dbReference>
<dbReference type="CDD" id="cd17536">
    <property type="entry name" value="REC_YesN-like"/>
    <property type="match status" value="1"/>
</dbReference>
<dbReference type="PROSITE" id="PS01124">
    <property type="entry name" value="HTH_ARAC_FAMILY_2"/>
    <property type="match status" value="1"/>
</dbReference>
<dbReference type="InterPro" id="IPR001789">
    <property type="entry name" value="Sig_transdc_resp-reg_receiver"/>
</dbReference>
<dbReference type="SMART" id="SM00342">
    <property type="entry name" value="HTH_ARAC"/>
    <property type="match status" value="1"/>
</dbReference>
<feature type="domain" description="HTH araC/xylS-type" evidence="7">
    <location>
        <begin position="364"/>
        <end position="463"/>
    </location>
</feature>
<accession>A0A4V2UN51</accession>
<evidence type="ECO:0000256" key="4">
    <source>
        <dbReference type="ARBA" id="ARBA00023163"/>
    </source>
</evidence>
<dbReference type="InterPro" id="IPR020449">
    <property type="entry name" value="Tscrpt_reg_AraC-type_HTH"/>
</dbReference>
<keyword evidence="4" id="KW-0804">Transcription</keyword>
<dbReference type="PANTHER" id="PTHR43280">
    <property type="entry name" value="ARAC-FAMILY TRANSCRIPTIONAL REGULATOR"/>
    <property type="match status" value="1"/>
</dbReference>
<evidence type="ECO:0000313" key="9">
    <source>
        <dbReference type="EMBL" id="GBU04726.1"/>
    </source>
</evidence>
<dbReference type="AlphaFoldDB" id="A0A4V2UN51"/>
<gene>
    <name evidence="10" type="ORF">EDD74_1412</name>
    <name evidence="9" type="ORF">FAEUMB_12670</name>
</gene>
<evidence type="ECO:0000259" key="8">
    <source>
        <dbReference type="PROSITE" id="PS50110"/>
    </source>
</evidence>
<dbReference type="GO" id="GO:0000160">
    <property type="term" value="P:phosphorelay signal transduction system"/>
    <property type="evidence" value="ECO:0007669"/>
    <property type="project" value="InterPro"/>
</dbReference>
<dbReference type="Pfam" id="PF00072">
    <property type="entry name" value="Response_reg"/>
    <property type="match status" value="1"/>
</dbReference>
<dbReference type="EMBL" id="SLZV01000041">
    <property type="protein sequence ID" value="TCS60691.1"/>
    <property type="molecule type" value="Genomic_DNA"/>
</dbReference>
<dbReference type="InterPro" id="IPR018062">
    <property type="entry name" value="HTH_AraC-typ_CS"/>
</dbReference>
<dbReference type="SUPFAM" id="SSF46689">
    <property type="entry name" value="Homeodomain-like"/>
    <property type="match status" value="1"/>
</dbReference>
<comment type="function">
    <text evidence="5">May play the central regulatory role in sporulation. It may be an element of the effector pathway responsible for the activation of sporulation genes in response to nutritional stress. Spo0A may act in concert with spo0H (a sigma factor) to control the expression of some genes that are critical to the sporulation process.</text>
</comment>